<dbReference type="GO" id="GO:0016747">
    <property type="term" value="F:acyltransferase activity, transferring groups other than amino-acyl groups"/>
    <property type="evidence" value="ECO:0007669"/>
    <property type="project" value="InterPro"/>
</dbReference>
<dbReference type="SUPFAM" id="SSF53474">
    <property type="entry name" value="alpha/beta-Hydrolases"/>
    <property type="match status" value="1"/>
</dbReference>
<evidence type="ECO:0000313" key="2">
    <source>
        <dbReference type="Proteomes" id="UP001187734"/>
    </source>
</evidence>
<sequence length="206" mass="23299">MGGQQAYYMASMYPDFVENMIGLSTSARTSWSNWMSLEGPRYALVTAHDFHNGHYEEPAKNGVKAFKRVQAARALSNGWFHQEAWKQAGYESLDVYLQSFWTDGHDANDLLAMLWTWQHGDITVLHPEDEGDLAKALGQIKARCLIFPANTDNFFPPEDSEEEVKYLENGELAVLESVWGHIAGGGFGPREDADFMSTRIKEFLKI</sequence>
<dbReference type="EMBL" id="ONZP01000405">
    <property type="protein sequence ID" value="SPJ83887.1"/>
    <property type="molecule type" value="Genomic_DNA"/>
</dbReference>
<protein>
    <recommendedName>
        <fullName evidence="3">AB hydrolase-1 domain-containing protein</fullName>
    </recommendedName>
</protein>
<dbReference type="Gene3D" id="3.40.50.1820">
    <property type="entry name" value="alpha/beta hydrolase"/>
    <property type="match status" value="1"/>
</dbReference>
<proteinExistence type="predicted"/>
<dbReference type="InterPro" id="IPR029058">
    <property type="entry name" value="AB_hydrolase_fold"/>
</dbReference>
<dbReference type="PANTHER" id="PTHR32268:SF15">
    <property type="entry name" value="HOMOSERINE ACETYLTRANSFERASE FAMILY PROTEIN (AFU_ORTHOLOGUE AFUA_1G15350)"/>
    <property type="match status" value="1"/>
</dbReference>
<dbReference type="PANTHER" id="PTHR32268">
    <property type="entry name" value="HOMOSERINE O-ACETYLTRANSFERASE"/>
    <property type="match status" value="1"/>
</dbReference>
<dbReference type="Proteomes" id="UP001187734">
    <property type="component" value="Unassembled WGS sequence"/>
</dbReference>
<gene>
    <name evidence="1" type="ORF">FTOL_10403</name>
</gene>
<dbReference type="InterPro" id="IPR008220">
    <property type="entry name" value="HAT_MetX-like"/>
</dbReference>
<keyword evidence="2" id="KW-1185">Reference proteome</keyword>
<organism evidence="1 2">
    <name type="scientific">Fusarium torulosum</name>
    <dbReference type="NCBI Taxonomy" id="33205"/>
    <lineage>
        <taxon>Eukaryota</taxon>
        <taxon>Fungi</taxon>
        <taxon>Dikarya</taxon>
        <taxon>Ascomycota</taxon>
        <taxon>Pezizomycotina</taxon>
        <taxon>Sordariomycetes</taxon>
        <taxon>Hypocreomycetidae</taxon>
        <taxon>Hypocreales</taxon>
        <taxon>Nectriaceae</taxon>
        <taxon>Fusarium</taxon>
    </lineage>
</organism>
<dbReference type="AlphaFoldDB" id="A0AAE8SM01"/>
<comment type="caution">
    <text evidence="1">The sequence shown here is derived from an EMBL/GenBank/DDBJ whole genome shotgun (WGS) entry which is preliminary data.</text>
</comment>
<accession>A0AAE8SM01</accession>
<reference evidence="1" key="1">
    <citation type="submission" date="2018-03" db="EMBL/GenBank/DDBJ databases">
        <authorList>
            <person name="Guldener U."/>
        </authorList>
    </citation>
    <scope>NUCLEOTIDE SEQUENCE</scope>
</reference>
<name>A0AAE8SM01_9HYPO</name>
<evidence type="ECO:0008006" key="3">
    <source>
        <dbReference type="Google" id="ProtNLM"/>
    </source>
</evidence>
<evidence type="ECO:0000313" key="1">
    <source>
        <dbReference type="EMBL" id="SPJ83887.1"/>
    </source>
</evidence>